<keyword evidence="6" id="KW-1185">Reference proteome</keyword>
<dbReference type="GO" id="GO:0002197">
    <property type="term" value="C:xanthine dehydrogenase complex"/>
    <property type="evidence" value="ECO:0007669"/>
    <property type="project" value="InterPro"/>
</dbReference>
<dbReference type="GO" id="GO:0071949">
    <property type="term" value="F:FAD binding"/>
    <property type="evidence" value="ECO:0007669"/>
    <property type="project" value="InterPro"/>
</dbReference>
<dbReference type="NCBIfam" id="NF043083">
    <property type="entry name" value="XdhB_XDHase"/>
    <property type="match status" value="1"/>
</dbReference>
<organism evidence="5 6">
    <name type="scientific">Desulfonatronum thiosulfatophilum</name>
    <dbReference type="NCBI Taxonomy" id="617002"/>
    <lineage>
        <taxon>Bacteria</taxon>
        <taxon>Pseudomonadati</taxon>
        <taxon>Thermodesulfobacteriota</taxon>
        <taxon>Desulfovibrionia</taxon>
        <taxon>Desulfovibrionales</taxon>
        <taxon>Desulfonatronaceae</taxon>
        <taxon>Desulfonatronum</taxon>
    </lineage>
</organism>
<accession>A0A1G6AM06</accession>
<dbReference type="AlphaFoldDB" id="A0A1G6AM06"/>
<dbReference type="PANTHER" id="PTHR42659:SF9">
    <property type="entry name" value="XANTHINE DEHYDROGENASE FAD-BINDING SUBUNIT XDHB-RELATED"/>
    <property type="match status" value="1"/>
</dbReference>
<dbReference type="GO" id="GO:0004854">
    <property type="term" value="F:xanthine dehydrogenase activity"/>
    <property type="evidence" value="ECO:0007669"/>
    <property type="project" value="InterPro"/>
</dbReference>
<dbReference type="InterPro" id="IPR051312">
    <property type="entry name" value="Diverse_Substr_Oxidored"/>
</dbReference>
<keyword evidence="3" id="KW-0560">Oxidoreductase</keyword>
<dbReference type="Proteomes" id="UP000198771">
    <property type="component" value="Unassembled WGS sequence"/>
</dbReference>
<dbReference type="OrthoDB" id="9783813at2"/>
<dbReference type="InterPro" id="IPR036318">
    <property type="entry name" value="FAD-bd_PCMH-like_sf"/>
</dbReference>
<dbReference type="FunFam" id="3.30.465.10:FF:000017">
    <property type="entry name" value="Xanthine dehydrogenase, FAD binding subunit"/>
    <property type="match status" value="1"/>
</dbReference>
<dbReference type="EMBL" id="FMXO01000002">
    <property type="protein sequence ID" value="SDB09429.1"/>
    <property type="molecule type" value="Genomic_DNA"/>
</dbReference>
<dbReference type="SUPFAM" id="SSF55447">
    <property type="entry name" value="CO dehydrogenase flavoprotein C-terminal domain-like"/>
    <property type="match status" value="1"/>
</dbReference>
<dbReference type="InterPro" id="IPR016166">
    <property type="entry name" value="FAD-bd_PCMH"/>
</dbReference>
<feature type="domain" description="FAD-binding PCMH-type" evidence="4">
    <location>
        <begin position="1"/>
        <end position="175"/>
    </location>
</feature>
<dbReference type="NCBIfam" id="NF007427">
    <property type="entry name" value="PRK09971.1"/>
    <property type="match status" value="1"/>
</dbReference>
<dbReference type="Pfam" id="PF00941">
    <property type="entry name" value="FAD_binding_5"/>
    <property type="match status" value="1"/>
</dbReference>
<dbReference type="Pfam" id="PF03450">
    <property type="entry name" value="CO_deh_flav_C"/>
    <property type="match status" value="1"/>
</dbReference>
<sequence>MFAFESYHRARTLTEALDLLAANPFARPMAGGTDILVRLREGHKEYAEIVDIHGLPELQTITEEDGSLRIGSGATFTSIMASPSVARHVPMLIEAAGWVAGPQIRNVATIGGNICNGSVCADSAAPLLVLNAHLDLIGPEGERLIPLRGFHLGPGRVELRRGEILRSIRIKTDECRDLGTAYVKYSMRQAMDIATIGCGAGVRIRDGAVRELRLAFTVAAPIPVRCTTAETAATGLPLEQAVEAVCETLAQDVSPRTSWRAAGDFRLHIIRTLARRMILAAAKRTENASC</sequence>
<dbReference type="SUPFAM" id="SSF56176">
    <property type="entry name" value="FAD-binding/transporter-associated domain-like"/>
    <property type="match status" value="1"/>
</dbReference>
<keyword evidence="1" id="KW-0285">Flavoprotein</keyword>
<dbReference type="Gene3D" id="3.30.465.10">
    <property type="match status" value="1"/>
</dbReference>
<evidence type="ECO:0000256" key="2">
    <source>
        <dbReference type="ARBA" id="ARBA00022827"/>
    </source>
</evidence>
<evidence type="ECO:0000313" key="5">
    <source>
        <dbReference type="EMBL" id="SDB09429.1"/>
    </source>
</evidence>
<name>A0A1G6AM06_9BACT</name>
<proteinExistence type="predicted"/>
<dbReference type="InterPro" id="IPR050031">
    <property type="entry name" value="XdhB_XDHase"/>
</dbReference>
<dbReference type="Gene3D" id="3.30.43.10">
    <property type="entry name" value="Uridine Diphospho-n-acetylenolpyruvylglucosamine Reductase, domain 2"/>
    <property type="match status" value="1"/>
</dbReference>
<dbReference type="STRING" id="617002.SAMN05660653_00480"/>
<dbReference type="InterPro" id="IPR016169">
    <property type="entry name" value="FAD-bd_PCMH_sub2"/>
</dbReference>
<dbReference type="RefSeq" id="WP_092116843.1">
    <property type="nucleotide sequence ID" value="NZ_FMXO01000002.1"/>
</dbReference>
<dbReference type="SMART" id="SM01092">
    <property type="entry name" value="CO_deh_flav_C"/>
    <property type="match status" value="1"/>
</dbReference>
<keyword evidence="2" id="KW-0274">FAD</keyword>
<gene>
    <name evidence="5" type="ORF">SAMN05660653_00480</name>
</gene>
<dbReference type="InterPro" id="IPR005107">
    <property type="entry name" value="CO_DH_flav_C"/>
</dbReference>
<dbReference type="Gene3D" id="3.30.390.50">
    <property type="entry name" value="CO dehydrogenase flavoprotein, C-terminal domain"/>
    <property type="match status" value="1"/>
</dbReference>
<evidence type="ECO:0000256" key="3">
    <source>
        <dbReference type="ARBA" id="ARBA00023002"/>
    </source>
</evidence>
<dbReference type="InterPro" id="IPR016167">
    <property type="entry name" value="FAD-bd_PCMH_sub1"/>
</dbReference>
<evidence type="ECO:0000256" key="1">
    <source>
        <dbReference type="ARBA" id="ARBA00022630"/>
    </source>
</evidence>
<reference evidence="5 6" key="1">
    <citation type="submission" date="2016-10" db="EMBL/GenBank/DDBJ databases">
        <authorList>
            <person name="de Groot N.N."/>
        </authorList>
    </citation>
    <scope>NUCLEOTIDE SEQUENCE [LARGE SCALE GENOMIC DNA]</scope>
    <source>
        <strain evidence="5 6">ASO4-2</strain>
    </source>
</reference>
<dbReference type="PROSITE" id="PS51387">
    <property type="entry name" value="FAD_PCMH"/>
    <property type="match status" value="1"/>
</dbReference>
<dbReference type="InterPro" id="IPR002346">
    <property type="entry name" value="Mopterin_DH_FAD-bd"/>
</dbReference>
<evidence type="ECO:0000313" key="6">
    <source>
        <dbReference type="Proteomes" id="UP000198771"/>
    </source>
</evidence>
<evidence type="ECO:0000259" key="4">
    <source>
        <dbReference type="PROSITE" id="PS51387"/>
    </source>
</evidence>
<dbReference type="InterPro" id="IPR036683">
    <property type="entry name" value="CO_DH_flav_C_dom_sf"/>
</dbReference>
<dbReference type="PANTHER" id="PTHR42659">
    <property type="entry name" value="XANTHINE DEHYDROGENASE SUBUNIT C-RELATED"/>
    <property type="match status" value="1"/>
</dbReference>
<protein>
    <submittedName>
        <fullName evidence="5">Xanthine dehydrogenase FAD-binding subunit</fullName>
    </submittedName>
</protein>